<dbReference type="InterPro" id="IPR000073">
    <property type="entry name" value="AB_hydrolase_1"/>
</dbReference>
<dbReference type="AlphaFoldDB" id="A0A6A6UAP0"/>
<keyword evidence="3" id="KW-1185">Reference proteome</keyword>
<evidence type="ECO:0000259" key="1">
    <source>
        <dbReference type="Pfam" id="PF12697"/>
    </source>
</evidence>
<evidence type="ECO:0000313" key="3">
    <source>
        <dbReference type="Proteomes" id="UP000799302"/>
    </source>
</evidence>
<gene>
    <name evidence="2" type="ORF">BT63DRAFT_441504</name>
</gene>
<keyword evidence="2" id="KW-0378">Hydrolase</keyword>
<dbReference type="GO" id="GO:0016787">
    <property type="term" value="F:hydrolase activity"/>
    <property type="evidence" value="ECO:0007669"/>
    <property type="project" value="UniProtKB-KW"/>
</dbReference>
<dbReference type="OrthoDB" id="94039at2759"/>
<feature type="domain" description="AB hydrolase-1" evidence="1">
    <location>
        <begin position="82"/>
        <end position="365"/>
    </location>
</feature>
<dbReference type="Pfam" id="PF12697">
    <property type="entry name" value="Abhydrolase_6"/>
    <property type="match status" value="1"/>
</dbReference>
<evidence type="ECO:0000313" key="2">
    <source>
        <dbReference type="EMBL" id="KAF2667974.1"/>
    </source>
</evidence>
<sequence length="422" mass="47252">MSTSFFKVTEHVIPAQHIREFPYATANRQEDVLRLAVKQYTPLDNLNPKDGDLTILGGHANAFPKELYEPLWDELFKLSKAKGFRIRNIWIADVAHQGHSSVINENLLGNDPSWFDHPRDLLGLVNHFRSSFVRPIIGVGHSMGGAHLVQLSLNHPRLLSSLILIDPVMQRFTSPRGTGGPAQASSRRRDIWPSRNDAHAGFARSKFYQTWDPRVLALWEQHGLRDLPTKVHPAAERGDPRVTLTTSKHQEVFTFLRETGKDTSRAGFTVAEKKRVEALLYPDFVGGGWEATWGFYRPEPIQIFASLPFVRPSVLYVFGDESDLSAPDLRADKMAATGTGLGGSGGEKAGRVKEVVVKNVGHLIPMIKVMETAGYAADWIGDELKRWRADEALLKRQWNSLPDEEKYMLGKTAIGKFGKAMI</sequence>
<accession>A0A6A6UAP0</accession>
<dbReference type="EMBL" id="MU004237">
    <property type="protein sequence ID" value="KAF2667974.1"/>
    <property type="molecule type" value="Genomic_DNA"/>
</dbReference>
<dbReference type="InterPro" id="IPR029058">
    <property type="entry name" value="AB_hydrolase_fold"/>
</dbReference>
<protein>
    <submittedName>
        <fullName evidence="2">Alpha/beta-hydrolase</fullName>
    </submittedName>
</protein>
<dbReference type="Proteomes" id="UP000799302">
    <property type="component" value="Unassembled WGS sequence"/>
</dbReference>
<name>A0A6A6UAP0_9PEZI</name>
<organism evidence="2 3">
    <name type="scientific">Microthyrium microscopicum</name>
    <dbReference type="NCBI Taxonomy" id="703497"/>
    <lineage>
        <taxon>Eukaryota</taxon>
        <taxon>Fungi</taxon>
        <taxon>Dikarya</taxon>
        <taxon>Ascomycota</taxon>
        <taxon>Pezizomycotina</taxon>
        <taxon>Dothideomycetes</taxon>
        <taxon>Dothideomycetes incertae sedis</taxon>
        <taxon>Microthyriales</taxon>
        <taxon>Microthyriaceae</taxon>
        <taxon>Microthyrium</taxon>
    </lineage>
</organism>
<proteinExistence type="predicted"/>
<dbReference type="Gene3D" id="3.40.50.1820">
    <property type="entry name" value="alpha/beta hydrolase"/>
    <property type="match status" value="1"/>
</dbReference>
<reference evidence="2" key="1">
    <citation type="journal article" date="2020" name="Stud. Mycol.">
        <title>101 Dothideomycetes genomes: a test case for predicting lifestyles and emergence of pathogens.</title>
        <authorList>
            <person name="Haridas S."/>
            <person name="Albert R."/>
            <person name="Binder M."/>
            <person name="Bloem J."/>
            <person name="Labutti K."/>
            <person name="Salamov A."/>
            <person name="Andreopoulos B."/>
            <person name="Baker S."/>
            <person name="Barry K."/>
            <person name="Bills G."/>
            <person name="Bluhm B."/>
            <person name="Cannon C."/>
            <person name="Castanera R."/>
            <person name="Culley D."/>
            <person name="Daum C."/>
            <person name="Ezra D."/>
            <person name="Gonzalez J."/>
            <person name="Henrissat B."/>
            <person name="Kuo A."/>
            <person name="Liang C."/>
            <person name="Lipzen A."/>
            <person name="Lutzoni F."/>
            <person name="Magnuson J."/>
            <person name="Mondo S."/>
            <person name="Nolan M."/>
            <person name="Ohm R."/>
            <person name="Pangilinan J."/>
            <person name="Park H.-J."/>
            <person name="Ramirez L."/>
            <person name="Alfaro M."/>
            <person name="Sun H."/>
            <person name="Tritt A."/>
            <person name="Yoshinaga Y."/>
            <person name="Zwiers L.-H."/>
            <person name="Turgeon B."/>
            <person name="Goodwin S."/>
            <person name="Spatafora J."/>
            <person name="Crous P."/>
            <person name="Grigoriev I."/>
        </authorList>
    </citation>
    <scope>NUCLEOTIDE SEQUENCE</scope>
    <source>
        <strain evidence="2">CBS 115976</strain>
    </source>
</reference>
<dbReference type="SUPFAM" id="SSF53474">
    <property type="entry name" value="alpha/beta-Hydrolases"/>
    <property type="match status" value="1"/>
</dbReference>